<accession>A0A448X9Q3</accession>
<keyword evidence="3" id="KW-1185">Reference proteome</keyword>
<evidence type="ECO:0000313" key="2">
    <source>
        <dbReference type="EMBL" id="VEL31744.1"/>
    </source>
</evidence>
<proteinExistence type="predicted"/>
<feature type="compositionally biased region" description="Polar residues" evidence="1">
    <location>
        <begin position="77"/>
        <end position="93"/>
    </location>
</feature>
<reference evidence="2" key="1">
    <citation type="submission" date="2018-11" db="EMBL/GenBank/DDBJ databases">
        <authorList>
            <consortium name="Pathogen Informatics"/>
        </authorList>
    </citation>
    <scope>NUCLEOTIDE SEQUENCE</scope>
</reference>
<evidence type="ECO:0000313" key="3">
    <source>
        <dbReference type="Proteomes" id="UP000784294"/>
    </source>
</evidence>
<feature type="non-terminal residue" evidence="2">
    <location>
        <position position="1"/>
    </location>
</feature>
<evidence type="ECO:0000256" key="1">
    <source>
        <dbReference type="SAM" id="MobiDB-lite"/>
    </source>
</evidence>
<gene>
    <name evidence="2" type="ORF">PXEA_LOCUS25184</name>
</gene>
<dbReference type="AlphaFoldDB" id="A0A448X9Q3"/>
<dbReference type="Proteomes" id="UP000784294">
    <property type="component" value="Unassembled WGS sequence"/>
</dbReference>
<dbReference type="EMBL" id="CAAALY010125906">
    <property type="protein sequence ID" value="VEL31744.1"/>
    <property type="molecule type" value="Genomic_DNA"/>
</dbReference>
<organism evidence="2 3">
    <name type="scientific">Protopolystoma xenopodis</name>
    <dbReference type="NCBI Taxonomy" id="117903"/>
    <lineage>
        <taxon>Eukaryota</taxon>
        <taxon>Metazoa</taxon>
        <taxon>Spiralia</taxon>
        <taxon>Lophotrochozoa</taxon>
        <taxon>Platyhelminthes</taxon>
        <taxon>Monogenea</taxon>
        <taxon>Polyopisthocotylea</taxon>
        <taxon>Polystomatidea</taxon>
        <taxon>Polystomatidae</taxon>
        <taxon>Protopolystoma</taxon>
    </lineage>
</organism>
<protein>
    <submittedName>
        <fullName evidence="2">Uncharacterized protein</fullName>
    </submittedName>
</protein>
<name>A0A448X9Q3_9PLAT</name>
<sequence length="298" mass="31350">MSKLIVSSTEHPSLVDVEYLRKLAGVTLPLSSDSIQATPISCDSSDPNGQPIQVTNILHCLTTSTSASLSSEFSTPAHASSGLTLEQQSGNSEQLEETSFTCTTTTELEARRFTKMEQTEAGSIDLEVAADFSAVSDGSFDCASVKHVDGGSAGLKPSLSSANIRLISDTSKPERVICSPICNYLASSHVISLGQHTLMLPTTVTAVATAPPISVSSNFSLAELTGHIRCQLQSRVRRGRPRANTRLLRLQEDMNASTAATSLSITLPGTIIVTKAASISVAPWNQSSGKPLAMMLGG</sequence>
<comment type="caution">
    <text evidence="2">The sequence shown here is derived from an EMBL/GenBank/DDBJ whole genome shotgun (WGS) entry which is preliminary data.</text>
</comment>
<feature type="region of interest" description="Disordered" evidence="1">
    <location>
        <begin position="72"/>
        <end position="98"/>
    </location>
</feature>